<dbReference type="AlphaFoldDB" id="A0AAU9IJJ6"/>
<keyword evidence="1" id="KW-0472">Membrane</keyword>
<name>A0AAU9IJJ6_9CILI</name>
<evidence type="ECO:0000313" key="3">
    <source>
        <dbReference type="Proteomes" id="UP001162131"/>
    </source>
</evidence>
<keyword evidence="1" id="KW-1133">Transmembrane helix</keyword>
<dbReference type="Proteomes" id="UP001162131">
    <property type="component" value="Unassembled WGS sequence"/>
</dbReference>
<keyword evidence="3" id="KW-1185">Reference proteome</keyword>
<organism evidence="2 3">
    <name type="scientific">Blepharisma stoltei</name>
    <dbReference type="NCBI Taxonomy" id="1481888"/>
    <lineage>
        <taxon>Eukaryota</taxon>
        <taxon>Sar</taxon>
        <taxon>Alveolata</taxon>
        <taxon>Ciliophora</taxon>
        <taxon>Postciliodesmatophora</taxon>
        <taxon>Heterotrichea</taxon>
        <taxon>Heterotrichida</taxon>
        <taxon>Blepharismidae</taxon>
        <taxon>Blepharisma</taxon>
    </lineage>
</organism>
<reference evidence="2" key="1">
    <citation type="submission" date="2021-09" db="EMBL/GenBank/DDBJ databases">
        <authorList>
            <consortium name="AG Swart"/>
            <person name="Singh M."/>
            <person name="Singh A."/>
            <person name="Seah K."/>
            <person name="Emmerich C."/>
        </authorList>
    </citation>
    <scope>NUCLEOTIDE SEQUENCE</scope>
    <source>
        <strain evidence="2">ATCC30299</strain>
    </source>
</reference>
<sequence>MQQKFSASTILMIFSASLAPIIFLPKNFLSLSTRSSLSIFPSLFAFKIKKNRKCCLCHFDKPAEMKNCVSARLVFFLDMSLSYSKQLEQALQSGCGCI</sequence>
<gene>
    <name evidence="2" type="ORF">BSTOLATCC_MIC8766</name>
</gene>
<comment type="caution">
    <text evidence="2">The sequence shown here is derived from an EMBL/GenBank/DDBJ whole genome shotgun (WGS) entry which is preliminary data.</text>
</comment>
<accession>A0AAU9IJJ6</accession>
<protein>
    <submittedName>
        <fullName evidence="2">Uncharacterized protein</fullName>
    </submittedName>
</protein>
<feature type="transmembrane region" description="Helical" evidence="1">
    <location>
        <begin position="6"/>
        <end position="24"/>
    </location>
</feature>
<keyword evidence="1" id="KW-0812">Transmembrane</keyword>
<dbReference type="EMBL" id="CAJZBQ010000010">
    <property type="protein sequence ID" value="CAG9313431.1"/>
    <property type="molecule type" value="Genomic_DNA"/>
</dbReference>
<proteinExistence type="predicted"/>
<evidence type="ECO:0000256" key="1">
    <source>
        <dbReference type="SAM" id="Phobius"/>
    </source>
</evidence>
<evidence type="ECO:0000313" key="2">
    <source>
        <dbReference type="EMBL" id="CAG9313431.1"/>
    </source>
</evidence>